<dbReference type="GO" id="GO:0000338">
    <property type="term" value="P:protein deneddylation"/>
    <property type="evidence" value="ECO:0007669"/>
    <property type="project" value="InterPro"/>
</dbReference>
<sequence length="460" mass="49025">MAEPSTNPLLSSKPSENDLAVSLHPLVLLTISDQVTRHSVRKQSGPVAGALLGQRKGREITVEHAFPAALVRHEEGPWRFNLEWMETRIQQYIAVHKSPALTFVGWFTLGPPEGPLPEFVHLQEQAIELCNDNAILLTLHPEAIQSGDTGGGKLPITIYESVDDREHSKDDGSMHTDREEGSMQIDAEEKSVPRFRPLPYTIETDETEMIAIDYVAKGAGGAVTIDDAPSEEPASGPVESPQSDRKGKMRADPGPEVLDVQGTNGAEELLKALTPEEEDHIAGMTTRLNGVKMLQSRLELLRTFIQSLPPSCISALGINTETIPLTATTPDLPHVPHLRNIQALLTRLSLLTPPTASTQENPLASASLAQSNDVSLVSLLALLGQDIQAFSELGRKAVTVEANKSHSKGKQQQGGGPKGAGGGGGKLGPGGSSGFVDTDEGNVRFPGTVGFTNTGASAMV</sequence>
<feature type="domain" description="MPN" evidence="4">
    <location>
        <begin position="21"/>
        <end position="165"/>
    </location>
</feature>
<reference evidence="5 6" key="1">
    <citation type="submission" date="2016-04" db="EMBL/GenBank/DDBJ databases">
        <title>Draft genome of Fonsecaea erecta CBS 125763.</title>
        <authorList>
            <person name="Weiss V.A."/>
            <person name="Vicente V.A."/>
            <person name="Raittz R.T."/>
            <person name="Moreno L.F."/>
            <person name="De Souza E.M."/>
            <person name="Pedrosa F.O."/>
            <person name="Steffens M.B."/>
            <person name="Faoro H."/>
            <person name="Tadra-Sfeir M.Z."/>
            <person name="Najafzadeh M.J."/>
            <person name="Felipe M.S."/>
            <person name="Teixeira M."/>
            <person name="Sun J."/>
            <person name="Xi L."/>
            <person name="Gomes R."/>
            <person name="De Azevedo C.M."/>
            <person name="Salgado C.G."/>
            <person name="Da Silva M.B."/>
            <person name="Nascimento M.F."/>
            <person name="Queiroz-Telles F."/>
            <person name="Attili D.S."/>
            <person name="Gorbushina A."/>
        </authorList>
    </citation>
    <scope>NUCLEOTIDE SEQUENCE [LARGE SCALE GENOMIC DNA]</scope>
    <source>
        <strain evidence="5 6">CBS 125763</strain>
    </source>
</reference>
<organism evidence="5 6">
    <name type="scientific">Fonsecaea erecta</name>
    <dbReference type="NCBI Taxonomy" id="1367422"/>
    <lineage>
        <taxon>Eukaryota</taxon>
        <taxon>Fungi</taxon>
        <taxon>Dikarya</taxon>
        <taxon>Ascomycota</taxon>
        <taxon>Pezizomycotina</taxon>
        <taxon>Eurotiomycetes</taxon>
        <taxon>Chaetothyriomycetidae</taxon>
        <taxon>Chaetothyriales</taxon>
        <taxon>Herpotrichiellaceae</taxon>
        <taxon>Fonsecaea</taxon>
    </lineage>
</organism>
<comment type="similarity">
    <text evidence="1 2">Belongs to the peptidase M67A family. CSN6 subfamily.</text>
</comment>
<dbReference type="Gene3D" id="3.40.140.10">
    <property type="entry name" value="Cytidine Deaminase, domain 2"/>
    <property type="match status" value="1"/>
</dbReference>
<dbReference type="GeneID" id="30013043"/>
<dbReference type="GO" id="GO:0005737">
    <property type="term" value="C:cytoplasm"/>
    <property type="evidence" value="ECO:0007669"/>
    <property type="project" value="UniProtKB-SubCell"/>
</dbReference>
<dbReference type="Proteomes" id="UP000078343">
    <property type="component" value="Unassembled WGS sequence"/>
</dbReference>
<dbReference type="GO" id="GO:0008237">
    <property type="term" value="F:metallopeptidase activity"/>
    <property type="evidence" value="ECO:0007669"/>
    <property type="project" value="InterPro"/>
</dbReference>
<dbReference type="CDD" id="cd08063">
    <property type="entry name" value="MPN_CSN6"/>
    <property type="match status" value="1"/>
</dbReference>
<keyword evidence="6" id="KW-1185">Reference proteome</keyword>
<evidence type="ECO:0000256" key="1">
    <source>
        <dbReference type="ARBA" id="ARBA00010893"/>
    </source>
</evidence>
<proteinExistence type="inferred from homology"/>
<name>A0A178ZC48_9EURO</name>
<dbReference type="AlphaFoldDB" id="A0A178ZC48"/>
<keyword evidence="2" id="KW-0539">Nucleus</keyword>
<keyword evidence="2" id="KW-0736">Signalosome</keyword>
<comment type="function">
    <text evidence="2">Component of the COP9 signalosome complex (CSN), a complex involved in various cellular and developmental processes.</text>
</comment>
<evidence type="ECO:0000259" key="4">
    <source>
        <dbReference type="PROSITE" id="PS50249"/>
    </source>
</evidence>
<accession>A0A178ZC48</accession>
<feature type="compositionally biased region" description="Basic and acidic residues" evidence="3">
    <location>
        <begin position="242"/>
        <end position="253"/>
    </location>
</feature>
<evidence type="ECO:0000313" key="6">
    <source>
        <dbReference type="Proteomes" id="UP000078343"/>
    </source>
</evidence>
<dbReference type="RefSeq" id="XP_018690130.1">
    <property type="nucleotide sequence ID" value="XM_018840383.1"/>
</dbReference>
<dbReference type="PANTHER" id="PTHR10540:SF8">
    <property type="entry name" value="COP9 SIGNALOSOME COMPLEX SUBUNIT 6"/>
    <property type="match status" value="1"/>
</dbReference>
<feature type="compositionally biased region" description="Polar residues" evidence="3">
    <location>
        <begin position="450"/>
        <end position="460"/>
    </location>
</feature>
<dbReference type="PROSITE" id="PS50249">
    <property type="entry name" value="MPN"/>
    <property type="match status" value="1"/>
</dbReference>
<feature type="compositionally biased region" description="Gly residues" evidence="3">
    <location>
        <begin position="412"/>
        <end position="433"/>
    </location>
</feature>
<dbReference type="InterPro" id="IPR037518">
    <property type="entry name" value="MPN"/>
</dbReference>
<feature type="region of interest" description="Disordered" evidence="3">
    <location>
        <begin position="223"/>
        <end position="256"/>
    </location>
</feature>
<protein>
    <recommendedName>
        <fullName evidence="2">COP9 signalosome complex subunit 6</fullName>
    </recommendedName>
</protein>
<evidence type="ECO:0000313" key="5">
    <source>
        <dbReference type="EMBL" id="OAP56763.1"/>
    </source>
</evidence>
<evidence type="ECO:0000256" key="2">
    <source>
        <dbReference type="RuleBase" id="RU367006"/>
    </source>
</evidence>
<keyword evidence="2" id="KW-0963">Cytoplasm</keyword>
<dbReference type="PANTHER" id="PTHR10540">
    <property type="entry name" value="EUKARYOTIC TRANSLATION INITIATION FACTOR 3 SUBUNIT F-RELATED"/>
    <property type="match status" value="1"/>
</dbReference>
<dbReference type="OrthoDB" id="1378at2759"/>
<dbReference type="EMBL" id="LVYI01000008">
    <property type="protein sequence ID" value="OAP56763.1"/>
    <property type="molecule type" value="Genomic_DNA"/>
</dbReference>
<feature type="region of interest" description="Disordered" evidence="3">
    <location>
        <begin position="401"/>
        <end position="460"/>
    </location>
</feature>
<comment type="subcellular location">
    <subcellularLocation>
        <location evidence="2">Cytoplasm</location>
    </subcellularLocation>
    <subcellularLocation>
        <location evidence="2">Nucleus</location>
    </subcellularLocation>
</comment>
<dbReference type="Pfam" id="PF01398">
    <property type="entry name" value="JAB"/>
    <property type="match status" value="1"/>
</dbReference>
<dbReference type="InterPro" id="IPR000555">
    <property type="entry name" value="JAMM/MPN+_dom"/>
</dbReference>
<evidence type="ECO:0000256" key="3">
    <source>
        <dbReference type="SAM" id="MobiDB-lite"/>
    </source>
</evidence>
<feature type="region of interest" description="Disordered" evidence="3">
    <location>
        <begin position="163"/>
        <end position="183"/>
    </location>
</feature>
<dbReference type="InterPro" id="IPR033859">
    <property type="entry name" value="MPN_CSN6"/>
</dbReference>
<comment type="caution">
    <text evidence="5">The sequence shown here is derived from an EMBL/GenBank/DDBJ whole genome shotgun (WGS) entry which is preliminary data.</text>
</comment>
<dbReference type="STRING" id="1367422.A0A178ZC48"/>
<gene>
    <name evidence="5" type="ORF">AYL99_08875</name>
</gene>
<dbReference type="GO" id="GO:0008180">
    <property type="term" value="C:COP9 signalosome"/>
    <property type="evidence" value="ECO:0007669"/>
    <property type="project" value="UniProtKB-UniRule"/>
</dbReference>